<evidence type="ECO:0000256" key="3">
    <source>
        <dbReference type="ARBA" id="ARBA00022679"/>
    </source>
</evidence>
<dbReference type="Pfam" id="PF02636">
    <property type="entry name" value="Methyltransf_28"/>
    <property type="match status" value="1"/>
</dbReference>
<gene>
    <name evidence="5" type="ORF">METZ01_LOCUS333511</name>
</gene>
<dbReference type="InterPro" id="IPR038375">
    <property type="entry name" value="NDUFAF7_sf"/>
</dbReference>
<proteinExistence type="predicted"/>
<dbReference type="AlphaFoldDB" id="A0A382Q6J0"/>
<dbReference type="PANTHER" id="PTHR12049">
    <property type="entry name" value="PROTEIN ARGININE METHYLTRANSFERASE NDUFAF7, MITOCHONDRIAL"/>
    <property type="match status" value="1"/>
</dbReference>
<dbReference type="SUPFAM" id="SSF53335">
    <property type="entry name" value="S-adenosyl-L-methionine-dependent methyltransferases"/>
    <property type="match status" value="1"/>
</dbReference>
<name>A0A382Q6J0_9ZZZZ</name>
<evidence type="ECO:0000256" key="2">
    <source>
        <dbReference type="ARBA" id="ARBA00022603"/>
    </source>
</evidence>
<dbReference type="GO" id="GO:0035243">
    <property type="term" value="F:protein-arginine omega-N symmetric methyltransferase activity"/>
    <property type="evidence" value="ECO:0007669"/>
    <property type="project" value="TreeGrafter"/>
</dbReference>
<dbReference type="InterPro" id="IPR003788">
    <property type="entry name" value="NDUFAF7"/>
</dbReference>
<keyword evidence="3" id="KW-0808">Transferase</keyword>
<dbReference type="Gene3D" id="3.40.50.12710">
    <property type="match status" value="1"/>
</dbReference>
<organism evidence="5">
    <name type="scientific">marine metagenome</name>
    <dbReference type="NCBI Taxonomy" id="408172"/>
    <lineage>
        <taxon>unclassified sequences</taxon>
        <taxon>metagenomes</taxon>
        <taxon>ecological metagenomes</taxon>
    </lineage>
</organism>
<keyword evidence="4" id="KW-0496">Mitochondrion</keyword>
<evidence type="ECO:0000256" key="4">
    <source>
        <dbReference type="ARBA" id="ARBA00023128"/>
    </source>
</evidence>
<dbReference type="GO" id="GO:0005739">
    <property type="term" value="C:mitochondrion"/>
    <property type="evidence" value="ECO:0007669"/>
    <property type="project" value="UniProtKB-SubCell"/>
</dbReference>
<protein>
    <recommendedName>
        <fullName evidence="6">Protein arginine methyltransferase NDUFAF7</fullName>
    </recommendedName>
</protein>
<dbReference type="PANTHER" id="PTHR12049:SF7">
    <property type="entry name" value="PROTEIN ARGININE METHYLTRANSFERASE NDUFAF7, MITOCHONDRIAL"/>
    <property type="match status" value="1"/>
</dbReference>
<comment type="subcellular location">
    <subcellularLocation>
        <location evidence="1">Mitochondrion</location>
    </subcellularLocation>
</comment>
<reference evidence="5" key="1">
    <citation type="submission" date="2018-05" db="EMBL/GenBank/DDBJ databases">
        <authorList>
            <person name="Lanie J.A."/>
            <person name="Ng W.-L."/>
            <person name="Kazmierczak K.M."/>
            <person name="Andrzejewski T.M."/>
            <person name="Davidsen T.M."/>
            <person name="Wayne K.J."/>
            <person name="Tettelin H."/>
            <person name="Glass J.I."/>
            <person name="Rusch D."/>
            <person name="Podicherti R."/>
            <person name="Tsui H.-C.T."/>
            <person name="Winkler M.E."/>
        </authorList>
    </citation>
    <scope>NUCLEOTIDE SEQUENCE</scope>
</reference>
<dbReference type="InterPro" id="IPR029063">
    <property type="entry name" value="SAM-dependent_MTases_sf"/>
</dbReference>
<evidence type="ECO:0000256" key="1">
    <source>
        <dbReference type="ARBA" id="ARBA00004173"/>
    </source>
</evidence>
<dbReference type="GO" id="GO:0032259">
    <property type="term" value="P:methylation"/>
    <property type="evidence" value="ECO:0007669"/>
    <property type="project" value="UniProtKB-KW"/>
</dbReference>
<feature type="non-terminal residue" evidence="5">
    <location>
        <position position="1"/>
    </location>
</feature>
<keyword evidence="2" id="KW-0489">Methyltransferase</keyword>
<accession>A0A382Q6J0</accession>
<dbReference type="EMBL" id="UINC01112022">
    <property type="protein sequence ID" value="SVC80657.1"/>
    <property type="molecule type" value="Genomic_DNA"/>
</dbReference>
<evidence type="ECO:0008006" key="6">
    <source>
        <dbReference type="Google" id="ProtNLM"/>
    </source>
</evidence>
<evidence type="ECO:0000313" key="5">
    <source>
        <dbReference type="EMBL" id="SVC80657.1"/>
    </source>
</evidence>
<sequence length="141" mass="16373">GIAEISFQRESLFNNLCKHIFKNKGMIILIDYGYESPIKNFSLQSVSGHKKTHIFDNIGLQDITSLVNFGELINIANQFNLNIVSYCNQRDFLITNGIQERKEILKKNLPKTKREIIEQQFHRLTDKNSMGKDFKFFIVSS</sequence>